<dbReference type="InterPro" id="IPR053079">
    <property type="entry name" value="SPS2_domain"/>
</dbReference>
<dbReference type="HOGENOM" id="CLU_028064_2_0_1"/>
<gene>
    <name evidence="3 5" type="primary">irld-47</name>
    <name evidence="3" type="ORF">CELE_T05A6.4</name>
    <name evidence="5" type="ORF">T05A6.4</name>
</gene>
<accession>Q22200</accession>
<dbReference type="eggNOG" id="ENOG502TGRV">
    <property type="taxonomic scope" value="Eukaryota"/>
</dbReference>
<dbReference type="InterPro" id="IPR036941">
    <property type="entry name" value="Rcpt_L-dom_sf"/>
</dbReference>
<feature type="chain" id="PRO_5007923113" evidence="1">
    <location>
        <begin position="24"/>
        <end position="520"/>
    </location>
</feature>
<sequence>MLFNSIMIKHVMTLILWWYLVTADFEYDLQMVVLTHSCEPECTFNYSEVTSETINFLPGSECGIVCGILTFNSRTDLSISQLTKAFEFMTIFYGGLIFDNTSFTNFTFFPKNDVSGQFEFACYTFGLTVVNNSQLSDTTFFLDIAYMKDKHTFTCPFLFENNPQLDTNNFCNKTDMIGLKSVGNLKDCGCRGDEKTSESIGTLRNCSVIYDFSLSNISDSVDDLSVLSGITDVHGDMEIKMSNIQNLSFFNNLKEIRSHHNLMEETITLNIHENSEMRRLDLPALKEMSSSQWLPVIINLENLHPDFCLTHSEVMWFLLKKISFSNIHSKLCQTPYIPKGLDTFCNSSRLEDSQNHCTIINGSLIIENGDEQYVSKLSNLEYLFGSLTIQNTTLKNLDFLRRLKYIALFEDEYVIQIVSNMDLEKANIPRLSNIISKSNRTVVVHNNPLLLKPKRFPFQVTYATNVVFIGDYYANSSSVSCFMSRFIFGMCFIEIIKLVLNLPIKYRQFLVFRSVFGKPL</sequence>
<dbReference type="Pfam" id="PF01030">
    <property type="entry name" value="Recep_L_domain"/>
    <property type="match status" value="2"/>
</dbReference>
<dbReference type="WormBase" id="T05A6.4">
    <property type="protein sequence ID" value="CE51607"/>
    <property type="gene ID" value="WBGene00011458"/>
    <property type="gene designation" value="irld-47"/>
</dbReference>
<keyword evidence="3" id="KW-0675">Receptor</keyword>
<organism evidence="3 4">
    <name type="scientific">Caenorhabditis elegans</name>
    <dbReference type="NCBI Taxonomy" id="6239"/>
    <lineage>
        <taxon>Eukaryota</taxon>
        <taxon>Metazoa</taxon>
        <taxon>Ecdysozoa</taxon>
        <taxon>Nematoda</taxon>
        <taxon>Chromadorea</taxon>
        <taxon>Rhabditida</taxon>
        <taxon>Rhabditina</taxon>
        <taxon>Rhabditomorpha</taxon>
        <taxon>Rhabditoidea</taxon>
        <taxon>Rhabditidae</taxon>
        <taxon>Peloderinae</taxon>
        <taxon>Caenorhabditis</taxon>
    </lineage>
</organism>
<evidence type="ECO:0000259" key="2">
    <source>
        <dbReference type="Pfam" id="PF01030"/>
    </source>
</evidence>
<protein>
    <submittedName>
        <fullName evidence="3">Receptor L-domain domain-containing protein</fullName>
    </submittedName>
</protein>
<evidence type="ECO:0000256" key="1">
    <source>
        <dbReference type="SAM" id="SignalP"/>
    </source>
</evidence>
<dbReference type="RefSeq" id="NP_001317725.1">
    <property type="nucleotide sequence ID" value="NM_001330953.1"/>
</dbReference>
<dbReference type="UCSC" id="T05A6.4">
    <property type="organism name" value="c. elegans"/>
</dbReference>
<dbReference type="Proteomes" id="UP000001940">
    <property type="component" value="Chromosome II"/>
</dbReference>
<proteinExistence type="predicted"/>
<dbReference type="GeneID" id="188079"/>
<reference evidence="3 4" key="1">
    <citation type="journal article" date="1998" name="Science">
        <title>Genome sequence of the nematode C. elegans: a platform for investigating biology.</title>
        <authorList>
            <consortium name="The C. elegans sequencing consortium"/>
            <person name="Sulson J.E."/>
            <person name="Waterston R."/>
        </authorList>
    </citation>
    <scope>NUCLEOTIDE SEQUENCE [LARGE SCALE GENOMIC DNA]</scope>
    <source>
        <strain evidence="3 4">Bristol N2</strain>
    </source>
</reference>
<name>Q22200_CAEEL</name>
<evidence type="ECO:0000313" key="4">
    <source>
        <dbReference type="Proteomes" id="UP000001940"/>
    </source>
</evidence>
<dbReference type="SUPFAM" id="SSF52058">
    <property type="entry name" value="L domain-like"/>
    <property type="match status" value="3"/>
</dbReference>
<dbReference type="Gene3D" id="3.80.20.20">
    <property type="entry name" value="Receptor L-domain"/>
    <property type="match status" value="2"/>
</dbReference>
<dbReference type="EMBL" id="BX284602">
    <property type="protein sequence ID" value="CAA90668.2"/>
    <property type="molecule type" value="Genomic_DNA"/>
</dbReference>
<dbReference type="OrthoDB" id="5871521at2759"/>
<dbReference type="AGR" id="WB:WBGene00011458"/>
<dbReference type="PANTHER" id="PTHR21662:SF6">
    <property type="entry name" value="RECEPTOR L-DOMAIN DOMAIN-CONTAINING PROTEIN"/>
    <property type="match status" value="1"/>
</dbReference>
<dbReference type="PaxDb" id="6239-T05A6.4"/>
<evidence type="ECO:0000313" key="5">
    <source>
        <dbReference type="WormBase" id="T05A6.4"/>
    </source>
</evidence>
<dbReference type="PIR" id="T24497">
    <property type="entry name" value="T24497"/>
</dbReference>
<dbReference type="InterPro" id="IPR000494">
    <property type="entry name" value="Rcpt_L-dom"/>
</dbReference>
<dbReference type="AlphaFoldDB" id="Q22200"/>
<dbReference type="InParanoid" id="Q22200"/>
<keyword evidence="1" id="KW-0732">Signal</keyword>
<feature type="signal peptide" evidence="1">
    <location>
        <begin position="1"/>
        <end position="23"/>
    </location>
</feature>
<keyword evidence="4" id="KW-1185">Reference proteome</keyword>
<dbReference type="PANTHER" id="PTHR21662">
    <property type="entry name" value="RECEPTOR PROTEIN-TYROSINE KINASE"/>
    <property type="match status" value="1"/>
</dbReference>
<feature type="domain" description="Receptor L-domain" evidence="2">
    <location>
        <begin position="205"/>
        <end position="319"/>
    </location>
</feature>
<evidence type="ECO:0000313" key="3">
    <source>
        <dbReference type="EMBL" id="CAA90668.2"/>
    </source>
</evidence>
<dbReference type="KEGG" id="cel:CELE_T05A6.4"/>
<dbReference type="CTD" id="188079"/>
<feature type="domain" description="Receptor L-domain" evidence="2">
    <location>
        <begin position="356"/>
        <end position="455"/>
    </location>
</feature>